<dbReference type="GO" id="GO:0015627">
    <property type="term" value="C:type II protein secretion system complex"/>
    <property type="evidence" value="ECO:0007669"/>
    <property type="project" value="UniProtKB-UniRule"/>
</dbReference>
<dbReference type="PROSITE" id="PS00662">
    <property type="entry name" value="T2SP_E"/>
    <property type="match status" value="1"/>
</dbReference>
<dbReference type="GO" id="GO:0008564">
    <property type="term" value="F:protein-exporting ATPase activity"/>
    <property type="evidence" value="ECO:0007669"/>
    <property type="project" value="UniProtKB-EC"/>
</dbReference>
<evidence type="ECO:0000256" key="3">
    <source>
        <dbReference type="ARBA" id="ARBA00004533"/>
    </source>
</evidence>
<evidence type="ECO:0000256" key="1">
    <source>
        <dbReference type="ARBA" id="ARBA00001947"/>
    </source>
</evidence>
<dbReference type="EMBL" id="JALLIR010000001">
    <property type="protein sequence ID" value="MDR9948753.1"/>
    <property type="molecule type" value="Genomic_DNA"/>
</dbReference>
<feature type="domain" description="Bacterial type II secretion system protein E" evidence="17">
    <location>
        <begin position="303"/>
        <end position="317"/>
    </location>
</feature>
<keyword evidence="14" id="KW-0472">Membrane</keyword>
<evidence type="ECO:0000256" key="2">
    <source>
        <dbReference type="ARBA" id="ARBA00003288"/>
    </source>
</evidence>
<comment type="catalytic activity">
    <reaction evidence="15">
        <text>ATP + H2O + cellular proteinSide 1 = ADP + phosphate + cellular proteinSide 2.</text>
        <dbReference type="EC" id="7.4.2.8"/>
    </reaction>
</comment>
<comment type="caution">
    <text evidence="18">The sequence shown here is derived from an EMBL/GenBank/DDBJ whole genome shotgun (WGS) entry which is preliminary data.</text>
</comment>
<comment type="subcellular location">
    <subcellularLocation>
        <location evidence="3 16">Cell inner membrane</location>
    </subcellularLocation>
</comment>
<evidence type="ECO:0000256" key="14">
    <source>
        <dbReference type="ARBA" id="ARBA00023136"/>
    </source>
</evidence>
<dbReference type="GO" id="GO:0005886">
    <property type="term" value="C:plasma membrane"/>
    <property type="evidence" value="ECO:0007669"/>
    <property type="project" value="UniProtKB-SubCell"/>
</dbReference>
<sequence length="491" mass="54236">MSPLAWKKAQRYGIAIQKQELFYTTSTTLEHMLEVASMARDCTQFTRLASQQFTEKLEQLYQPSGGSAQLIAEDMNNSDDLSALTDEIPTNEDLLNEQSDAPVIRLINAVLSEALKEHASDIHIEVFETTMSIRFRVDGVLRPVVQPNKKLAALLISRIKIMAKLDIAEKRLPQDGRITLKIGHRNVDVRVSTLPSQHGERVVLRLLDKSSLRLSIDKLDMSEEDMRDLRHLIALPHGIILVTGPTGSGKSTTLYALLSALNSPERNVLTVEDPIEYELEGIGQTQVNSRVDMSFARGLRAILRQDPDVVMVGEIRDAETAQIAVQASLTGHLVLSTLHTNSASGAVTRLRDMGTESFLLSSSLVGVIAQRLVRRLCHQCKTPHPLTAQQLQLLVAEGVTATQLWQAAGCPACRQSGYQGRLAIHELFVMTPEIRQAVHAEVNEQQLEQLQRQNHRSLLANGLRAAAQGLTSLQEVLRVTSDGQISAEQGE</sequence>
<dbReference type="FunFam" id="3.40.50.300:FF:000398">
    <property type="entry name" value="Type IV pilus assembly ATPase PilB"/>
    <property type="match status" value="1"/>
</dbReference>
<dbReference type="PANTHER" id="PTHR30258">
    <property type="entry name" value="TYPE II SECRETION SYSTEM PROTEIN GSPE-RELATED"/>
    <property type="match status" value="1"/>
</dbReference>
<accession>A0AAE4E058</accession>
<keyword evidence="10" id="KW-0862">Zinc</keyword>
<dbReference type="Proteomes" id="UP001185068">
    <property type="component" value="Unassembled WGS sequence"/>
</dbReference>
<reference evidence="18" key="1">
    <citation type="submission" date="2022-11" db="EMBL/GenBank/DDBJ databases">
        <title>blaNDM-1 and qnrB1 co-producing ST413 Enterobacter.</title>
        <authorList>
            <person name="Halder G."/>
            <person name="Chaudhuri B."/>
            <person name="Dutta S."/>
        </authorList>
    </citation>
    <scope>NUCLEOTIDE SEQUENCE</scope>
    <source>
        <strain evidence="18">PEER684</strain>
    </source>
</reference>
<proteinExistence type="inferred from homology"/>
<dbReference type="GO" id="GO:0005524">
    <property type="term" value="F:ATP binding"/>
    <property type="evidence" value="ECO:0007669"/>
    <property type="project" value="UniProtKB-UniRule"/>
</dbReference>
<keyword evidence="13" id="KW-1278">Translocase</keyword>
<evidence type="ECO:0000313" key="18">
    <source>
        <dbReference type="EMBL" id="MDR9948753.1"/>
    </source>
</evidence>
<dbReference type="InterPro" id="IPR027417">
    <property type="entry name" value="P-loop_NTPase"/>
</dbReference>
<evidence type="ECO:0000256" key="16">
    <source>
        <dbReference type="RuleBase" id="RU366070"/>
    </source>
</evidence>
<dbReference type="GO" id="GO:0015628">
    <property type="term" value="P:protein secretion by the type II secretion system"/>
    <property type="evidence" value="ECO:0007669"/>
    <property type="project" value="UniProtKB-UniRule"/>
</dbReference>
<dbReference type="InterPro" id="IPR013369">
    <property type="entry name" value="T2SS_GspE"/>
</dbReference>
<evidence type="ECO:0000256" key="6">
    <source>
        <dbReference type="ARBA" id="ARBA00022475"/>
    </source>
</evidence>
<dbReference type="NCBIfam" id="TIGR02533">
    <property type="entry name" value="type_II_gspE"/>
    <property type="match status" value="1"/>
</dbReference>
<dbReference type="InterPro" id="IPR003593">
    <property type="entry name" value="AAA+_ATPase"/>
</dbReference>
<dbReference type="PANTHER" id="PTHR30258:SF27">
    <property type="entry name" value="BACTERIOPHAGE ADSORPTION PROTEIN B-RELATED"/>
    <property type="match status" value="1"/>
</dbReference>
<evidence type="ECO:0000313" key="19">
    <source>
        <dbReference type="Proteomes" id="UP001185068"/>
    </source>
</evidence>
<keyword evidence="12 16" id="KW-0653">Protein transport</keyword>
<evidence type="ECO:0000256" key="13">
    <source>
        <dbReference type="ARBA" id="ARBA00022967"/>
    </source>
</evidence>
<dbReference type="CDD" id="cd01129">
    <property type="entry name" value="PulE-GspE-like"/>
    <property type="match status" value="1"/>
</dbReference>
<evidence type="ECO:0000256" key="8">
    <source>
        <dbReference type="ARBA" id="ARBA00022723"/>
    </source>
</evidence>
<comment type="cofactor">
    <cofactor evidence="1">
        <name>Zn(2+)</name>
        <dbReference type="ChEBI" id="CHEBI:29105"/>
    </cofactor>
</comment>
<gene>
    <name evidence="18" type="primary">gspE</name>
    <name evidence="18" type="ORF">MX989_22130</name>
</gene>
<dbReference type="InterPro" id="IPR001482">
    <property type="entry name" value="T2SS/T4SS_dom"/>
</dbReference>
<dbReference type="GO" id="GO:0016887">
    <property type="term" value="F:ATP hydrolysis activity"/>
    <property type="evidence" value="ECO:0007669"/>
    <property type="project" value="TreeGrafter"/>
</dbReference>
<evidence type="ECO:0000256" key="12">
    <source>
        <dbReference type="ARBA" id="ARBA00022927"/>
    </source>
</evidence>
<keyword evidence="6" id="KW-1003">Cell membrane</keyword>
<evidence type="ECO:0000256" key="9">
    <source>
        <dbReference type="ARBA" id="ARBA00022741"/>
    </source>
</evidence>
<dbReference type="Gene3D" id="3.30.300.160">
    <property type="entry name" value="Type II secretion system, protein E, N-terminal domain"/>
    <property type="match status" value="1"/>
</dbReference>
<dbReference type="InterPro" id="IPR037257">
    <property type="entry name" value="T2SS_E_N_sf"/>
</dbReference>
<dbReference type="AlphaFoldDB" id="A0AAE4E058"/>
<keyword evidence="8" id="KW-0479">Metal-binding</keyword>
<organism evidence="18 19">
    <name type="scientific">Enterobacter sichuanensis</name>
    <dbReference type="NCBI Taxonomy" id="2071710"/>
    <lineage>
        <taxon>Bacteria</taxon>
        <taxon>Pseudomonadati</taxon>
        <taxon>Pseudomonadota</taxon>
        <taxon>Gammaproteobacteria</taxon>
        <taxon>Enterobacterales</taxon>
        <taxon>Enterobacteriaceae</taxon>
        <taxon>Enterobacter</taxon>
        <taxon>Enterobacter cloacae complex</taxon>
    </lineage>
</organism>
<protein>
    <recommendedName>
        <fullName evidence="16">Type II secretion system protein E</fullName>
        <shortName evidence="16">T2SS protein E</shortName>
    </recommendedName>
    <alternativeName>
        <fullName evidence="16">Type II traffic warden ATPase</fullName>
    </alternativeName>
</protein>
<keyword evidence="9 16" id="KW-0547">Nucleotide-binding</keyword>
<dbReference type="Pfam" id="PF00437">
    <property type="entry name" value="T2SSE"/>
    <property type="match status" value="1"/>
</dbReference>
<keyword evidence="5 16" id="KW-0813">Transport</keyword>
<dbReference type="SMART" id="SM00382">
    <property type="entry name" value="AAA"/>
    <property type="match status" value="1"/>
</dbReference>
<dbReference type="Gene3D" id="3.40.50.300">
    <property type="entry name" value="P-loop containing nucleotide triphosphate hydrolases"/>
    <property type="match status" value="1"/>
</dbReference>
<evidence type="ECO:0000259" key="17">
    <source>
        <dbReference type="PROSITE" id="PS00662"/>
    </source>
</evidence>
<comment type="similarity">
    <text evidence="4 16">Belongs to the GSP E family.</text>
</comment>
<dbReference type="RefSeq" id="WP_059387123.1">
    <property type="nucleotide sequence ID" value="NZ_JACWFD010000032.1"/>
</dbReference>
<evidence type="ECO:0000256" key="5">
    <source>
        <dbReference type="ARBA" id="ARBA00022448"/>
    </source>
</evidence>
<dbReference type="GO" id="GO:0046872">
    <property type="term" value="F:metal ion binding"/>
    <property type="evidence" value="ECO:0007669"/>
    <property type="project" value="UniProtKB-KW"/>
</dbReference>
<keyword evidence="7" id="KW-0997">Cell inner membrane</keyword>
<comment type="function">
    <text evidence="2 16">ATPase component of the type II secretion system required for the energy-dependent secretion of extracellular factors such as proteases and toxins from the periplasm. Acts as a molecular motor to provide the energy that is required for assembly of the pseudopilus and the extrusion of substrates generated in the cytoplasm.</text>
</comment>
<evidence type="ECO:0000256" key="4">
    <source>
        <dbReference type="ARBA" id="ARBA00006611"/>
    </source>
</evidence>
<dbReference type="Gene3D" id="3.30.450.90">
    <property type="match status" value="1"/>
</dbReference>
<name>A0AAE4E058_9ENTR</name>
<dbReference type="SUPFAM" id="SSF52540">
    <property type="entry name" value="P-loop containing nucleoside triphosphate hydrolases"/>
    <property type="match status" value="1"/>
</dbReference>
<evidence type="ECO:0000256" key="7">
    <source>
        <dbReference type="ARBA" id="ARBA00022519"/>
    </source>
</evidence>
<evidence type="ECO:0000256" key="15">
    <source>
        <dbReference type="ARBA" id="ARBA00034006"/>
    </source>
</evidence>
<keyword evidence="11 16" id="KW-0067">ATP-binding</keyword>
<evidence type="ECO:0000256" key="10">
    <source>
        <dbReference type="ARBA" id="ARBA00022833"/>
    </source>
</evidence>
<dbReference type="FunFam" id="3.30.450.90:FF:000001">
    <property type="entry name" value="Type II secretion system ATPase GspE"/>
    <property type="match status" value="1"/>
</dbReference>
<evidence type="ECO:0000256" key="11">
    <source>
        <dbReference type="ARBA" id="ARBA00022840"/>
    </source>
</evidence>